<gene>
    <name evidence="1" type="ORF">TVY486_1111730</name>
</gene>
<protein>
    <submittedName>
        <fullName evidence="1">Uncharacterized protein</fullName>
    </submittedName>
</protein>
<sequence length="126" mass="14882">MEPFGFAVETLICNEREEAQKFFFLKKKERKEKTQEKKRLVLVISAGGRYFSFFLFFSSPPPPTATTTPEKKKRKEKKRVCLSWKRLCAGTKLEGLQRRKTLRQMGTQRRLSANYATMRHTEHVCF</sequence>
<accession>G0UCX9</accession>
<organism evidence="1">
    <name type="scientific">Trypanosoma vivax (strain Y486)</name>
    <dbReference type="NCBI Taxonomy" id="1055687"/>
    <lineage>
        <taxon>Eukaryota</taxon>
        <taxon>Discoba</taxon>
        <taxon>Euglenozoa</taxon>
        <taxon>Kinetoplastea</taxon>
        <taxon>Metakinetoplastina</taxon>
        <taxon>Trypanosomatida</taxon>
        <taxon>Trypanosomatidae</taxon>
        <taxon>Trypanosoma</taxon>
        <taxon>Duttonella</taxon>
    </lineage>
</organism>
<name>G0UCX9_TRYVY</name>
<proteinExistence type="predicted"/>
<evidence type="ECO:0000313" key="1">
    <source>
        <dbReference type="EMBL" id="CCC53689.1"/>
    </source>
</evidence>
<dbReference type="EMBL" id="HE573027">
    <property type="protein sequence ID" value="CCC53689.1"/>
    <property type="molecule type" value="Genomic_DNA"/>
</dbReference>
<dbReference type="AlphaFoldDB" id="G0UCX9"/>
<reference evidence="1" key="1">
    <citation type="journal article" date="2012" name="Proc. Natl. Acad. Sci. U.S.A.">
        <title>Antigenic diversity is generated by distinct evolutionary mechanisms in African trypanosome species.</title>
        <authorList>
            <person name="Jackson A.P."/>
            <person name="Berry A."/>
            <person name="Aslett M."/>
            <person name="Allison H.C."/>
            <person name="Burton P."/>
            <person name="Vavrova-Anderson J."/>
            <person name="Brown R."/>
            <person name="Browne H."/>
            <person name="Corton N."/>
            <person name="Hauser H."/>
            <person name="Gamble J."/>
            <person name="Gilderthorp R."/>
            <person name="Marcello L."/>
            <person name="McQuillan J."/>
            <person name="Otto T.D."/>
            <person name="Quail M.A."/>
            <person name="Sanders M.J."/>
            <person name="van Tonder A."/>
            <person name="Ginger M.L."/>
            <person name="Field M.C."/>
            <person name="Barry J.D."/>
            <person name="Hertz-Fowler C."/>
            <person name="Berriman M."/>
        </authorList>
    </citation>
    <scope>NUCLEOTIDE SEQUENCE</scope>
    <source>
        <strain evidence="1">Y486</strain>
    </source>
</reference>